<protein>
    <recommendedName>
        <fullName evidence="2">Clr5 domain-containing protein</fullName>
    </recommendedName>
</protein>
<keyword evidence="4" id="KW-1185">Reference proteome</keyword>
<dbReference type="HOGENOM" id="CLU_017662_1_0_1"/>
<evidence type="ECO:0000259" key="2">
    <source>
        <dbReference type="Pfam" id="PF14420"/>
    </source>
</evidence>
<reference evidence="3 4" key="1">
    <citation type="submission" date="2015-01" db="EMBL/GenBank/DDBJ databases">
        <title>The Genome Sequence of Exophiala spinifera CBS89968.</title>
        <authorList>
            <consortium name="The Broad Institute Genomics Platform"/>
            <person name="Cuomo C."/>
            <person name="de Hoog S."/>
            <person name="Gorbushina A."/>
            <person name="Stielow B."/>
            <person name="Teixiera M."/>
            <person name="Abouelleil A."/>
            <person name="Chapman S.B."/>
            <person name="Priest M."/>
            <person name="Young S.K."/>
            <person name="Wortman J."/>
            <person name="Nusbaum C."/>
            <person name="Birren B."/>
        </authorList>
    </citation>
    <scope>NUCLEOTIDE SEQUENCE [LARGE SCALE GENOMIC DNA]</scope>
    <source>
        <strain evidence="3 4">CBS 89968</strain>
    </source>
</reference>
<feature type="compositionally biased region" description="Basic and acidic residues" evidence="1">
    <location>
        <begin position="452"/>
        <end position="463"/>
    </location>
</feature>
<dbReference type="RefSeq" id="XP_016238557.1">
    <property type="nucleotide sequence ID" value="XM_016376987.1"/>
</dbReference>
<gene>
    <name evidence="3" type="ORF">PV08_02629</name>
</gene>
<dbReference type="GeneID" id="27329712"/>
<dbReference type="InterPro" id="IPR025676">
    <property type="entry name" value="Clr5_dom"/>
</dbReference>
<dbReference type="VEuPathDB" id="FungiDB:PV08_02629"/>
<name>A0A0D1YST6_9EURO</name>
<feature type="compositionally biased region" description="Low complexity" evidence="1">
    <location>
        <begin position="579"/>
        <end position="590"/>
    </location>
</feature>
<sequence>MEEQSSPGLESLLALWPVASSLSETLPVGDLITLSRLSATLRAVLHGFERPECTHNLGKSVAVRRELRVGQHATTYWQSLKNRAPFECSSPSHTKGSNPRPCRYCSRPICAACIVRSSFARGHENTFQNRIRYLCKGCWESGNISRSHRFELDSSVPGTKQTQWHDPNGSTKNYCTCTLKDDGWLCLDCKDLQNWEAISSGDTDCHGLQCGSKLDADKERRRICLWCDKALPRQIGGTTRHHWNQKMVEARARNAAARQADLEEYNRRRQKLLRMSRREMRGDEAVRDDPDADVPQFIRHLDTVNYRAYLNETAAPSGDSVYDSKRGYWRYNTEFLLKMRPRCQQVIRPPQLATLNQTDICGLRFARTNAEKSEDTFSFTAMAPSMSKDRVKEWCTLKAHILELLLVRKLSYAETCNVMYQDHDFDASLKEYRKVLHLWYSQGHFGRYRRGSSLDREDDHDSIVADSGGSPSSSLAAPEDTGLERIPTLDSDLSLDSATSAYIYRATSNEHRLFRTNTRSTTASVIEDPARYSSEPPLPPPRVSRRRDSKWSALKRKIQQDRHSLLRAGESSNAPDVVTTATTTATTTARARQHGQSRGDDGDDDDDEEESCSPDTSWACVPDDDLAPGLAESAHAVTRVGVGVGEQTEENPPPYSPNGWIWP</sequence>
<feature type="compositionally biased region" description="Low complexity" evidence="1">
    <location>
        <begin position="467"/>
        <end position="478"/>
    </location>
</feature>
<feature type="compositionally biased region" description="Basic residues" evidence="1">
    <location>
        <begin position="543"/>
        <end position="557"/>
    </location>
</feature>
<organism evidence="3 4">
    <name type="scientific">Exophiala spinifera</name>
    <dbReference type="NCBI Taxonomy" id="91928"/>
    <lineage>
        <taxon>Eukaryota</taxon>
        <taxon>Fungi</taxon>
        <taxon>Dikarya</taxon>
        <taxon>Ascomycota</taxon>
        <taxon>Pezizomycotina</taxon>
        <taxon>Eurotiomycetes</taxon>
        <taxon>Chaetothyriomycetidae</taxon>
        <taxon>Chaetothyriales</taxon>
        <taxon>Herpotrichiellaceae</taxon>
        <taxon>Exophiala</taxon>
    </lineage>
</organism>
<dbReference type="Proteomes" id="UP000053328">
    <property type="component" value="Unassembled WGS sequence"/>
</dbReference>
<accession>A0A0D1YST6</accession>
<feature type="domain" description="Clr5" evidence="2">
    <location>
        <begin position="391"/>
        <end position="439"/>
    </location>
</feature>
<feature type="region of interest" description="Disordered" evidence="1">
    <location>
        <begin position="451"/>
        <end position="479"/>
    </location>
</feature>
<evidence type="ECO:0000313" key="4">
    <source>
        <dbReference type="Proteomes" id="UP000053328"/>
    </source>
</evidence>
<dbReference type="OrthoDB" id="5290791at2759"/>
<evidence type="ECO:0000256" key="1">
    <source>
        <dbReference type="SAM" id="MobiDB-lite"/>
    </source>
</evidence>
<feature type="region of interest" description="Disordered" evidence="1">
    <location>
        <begin position="525"/>
        <end position="663"/>
    </location>
</feature>
<dbReference type="AlphaFoldDB" id="A0A0D1YST6"/>
<dbReference type="EMBL" id="KN847493">
    <property type="protein sequence ID" value="KIW18341.1"/>
    <property type="molecule type" value="Genomic_DNA"/>
</dbReference>
<feature type="compositionally biased region" description="Acidic residues" evidence="1">
    <location>
        <begin position="601"/>
        <end position="612"/>
    </location>
</feature>
<dbReference type="Pfam" id="PF14420">
    <property type="entry name" value="Clr5"/>
    <property type="match status" value="1"/>
</dbReference>
<proteinExistence type="predicted"/>
<evidence type="ECO:0000313" key="3">
    <source>
        <dbReference type="EMBL" id="KIW18341.1"/>
    </source>
</evidence>